<feature type="transmembrane region" description="Helical" evidence="7">
    <location>
        <begin position="276"/>
        <end position="297"/>
    </location>
</feature>
<feature type="transmembrane region" description="Helical" evidence="7">
    <location>
        <begin position="128"/>
        <end position="151"/>
    </location>
</feature>
<dbReference type="RefSeq" id="WP_132319490.1">
    <property type="nucleotide sequence ID" value="NZ_FWZT01000009.1"/>
</dbReference>
<evidence type="ECO:0000256" key="2">
    <source>
        <dbReference type="ARBA" id="ARBA00009033"/>
    </source>
</evidence>
<feature type="transmembrane region" description="Helical" evidence="7">
    <location>
        <begin position="87"/>
        <end position="108"/>
    </location>
</feature>
<dbReference type="InterPro" id="IPR011642">
    <property type="entry name" value="Gate_dom"/>
</dbReference>
<evidence type="ECO:0000256" key="1">
    <source>
        <dbReference type="ARBA" id="ARBA00004651"/>
    </source>
</evidence>
<evidence type="ECO:0000256" key="7">
    <source>
        <dbReference type="SAM" id="Phobius"/>
    </source>
</evidence>
<feature type="domain" description="Nucleoside transporter/FeoB GTPase Gate" evidence="10">
    <location>
        <begin position="88"/>
        <end position="186"/>
    </location>
</feature>
<dbReference type="Pfam" id="PF07662">
    <property type="entry name" value="Nucleos_tra2_C"/>
    <property type="match status" value="1"/>
</dbReference>
<evidence type="ECO:0000256" key="6">
    <source>
        <dbReference type="ARBA" id="ARBA00023136"/>
    </source>
</evidence>
<dbReference type="Proteomes" id="UP000192907">
    <property type="component" value="Unassembled WGS sequence"/>
</dbReference>
<feature type="domain" description="Concentrative nucleoside transporter N-terminal" evidence="8">
    <location>
        <begin position="8"/>
        <end position="80"/>
    </location>
</feature>
<feature type="transmembrane region" description="Helical" evidence="7">
    <location>
        <begin position="383"/>
        <end position="403"/>
    </location>
</feature>
<evidence type="ECO:0000256" key="4">
    <source>
        <dbReference type="ARBA" id="ARBA00022692"/>
    </source>
</evidence>
<evidence type="ECO:0000256" key="3">
    <source>
        <dbReference type="ARBA" id="ARBA00022475"/>
    </source>
</evidence>
<feature type="transmembrane region" description="Helical" evidence="7">
    <location>
        <begin position="191"/>
        <end position="211"/>
    </location>
</feature>
<evidence type="ECO:0000313" key="12">
    <source>
        <dbReference type="Proteomes" id="UP000192907"/>
    </source>
</evidence>
<keyword evidence="6 7" id="KW-0472">Membrane</keyword>
<evidence type="ECO:0000313" key="11">
    <source>
        <dbReference type="EMBL" id="SMF28490.1"/>
    </source>
</evidence>
<feature type="transmembrane region" description="Helical" evidence="7">
    <location>
        <begin position="29"/>
        <end position="47"/>
    </location>
</feature>
<keyword evidence="12" id="KW-1185">Reference proteome</keyword>
<dbReference type="InterPro" id="IPR002668">
    <property type="entry name" value="CNT_N_dom"/>
</dbReference>
<feature type="domain" description="Concentrative nucleoside transporter C-terminal" evidence="9">
    <location>
        <begin position="191"/>
        <end position="401"/>
    </location>
</feature>
<dbReference type="Pfam" id="PF07670">
    <property type="entry name" value="Gate"/>
    <property type="match status" value="1"/>
</dbReference>
<dbReference type="Pfam" id="PF01773">
    <property type="entry name" value="Nucleos_tra2_N"/>
    <property type="match status" value="1"/>
</dbReference>
<evidence type="ECO:0000259" key="10">
    <source>
        <dbReference type="Pfam" id="PF07670"/>
    </source>
</evidence>
<keyword evidence="3" id="KW-1003">Cell membrane</keyword>
<dbReference type="AlphaFoldDB" id="A0A1Y6C1A9"/>
<dbReference type="GO" id="GO:0005337">
    <property type="term" value="F:nucleoside transmembrane transporter activity"/>
    <property type="evidence" value="ECO:0007669"/>
    <property type="project" value="InterPro"/>
</dbReference>
<dbReference type="PANTHER" id="PTHR10590:SF4">
    <property type="entry name" value="SOLUTE CARRIER FAMILY 28 MEMBER 3"/>
    <property type="match status" value="1"/>
</dbReference>
<evidence type="ECO:0000256" key="5">
    <source>
        <dbReference type="ARBA" id="ARBA00022989"/>
    </source>
</evidence>
<dbReference type="GO" id="GO:0005886">
    <property type="term" value="C:plasma membrane"/>
    <property type="evidence" value="ECO:0007669"/>
    <property type="project" value="UniProtKB-SubCell"/>
</dbReference>
<evidence type="ECO:0000259" key="9">
    <source>
        <dbReference type="Pfam" id="PF07662"/>
    </source>
</evidence>
<dbReference type="InterPro" id="IPR008276">
    <property type="entry name" value="C_nuclsd_transpt"/>
</dbReference>
<proteinExistence type="inferred from homology"/>
<reference evidence="12" key="1">
    <citation type="submission" date="2017-04" db="EMBL/GenBank/DDBJ databases">
        <authorList>
            <person name="Varghese N."/>
            <person name="Submissions S."/>
        </authorList>
    </citation>
    <scope>NUCLEOTIDE SEQUENCE [LARGE SCALE GENOMIC DNA]</scope>
    <source>
        <strain evidence="12">RKEM611</strain>
    </source>
</reference>
<name>A0A1Y6C1A9_9BACT</name>
<feature type="transmembrane region" description="Helical" evidence="7">
    <location>
        <begin position="248"/>
        <end position="270"/>
    </location>
</feature>
<sequence length="404" mass="43385">MERFMSFLGLFVMMGIAWSLSSNRKKMDFRVIGGGIALQFVLAFVIMKTGFGKSFFIWSKDLVTAIIEMSDAGAEFLFGASYKDHFFAFKVLPTIIFASTLSYILFYLGVMQKVVEGLAWVMKKVMNISGAESLVTAANVFIGQTEAPLFIKPYLKSMTQSEIMVMMTGGMATVAGGVLAAYVGFGVSAGHLLAASIMSAPAAIVLAKIMFPETEISPTLGTVRITLEKDEVNVFEAACKGAAEGLKLALNVGAMLIAFISLVKLINVGLGEIGNLFGWTISLEILLGFIFQPLAFFMGISWEESFIVGQMLGTKVVVNEFLSFIQLGEYINGDKVGQLSERAITITTYALCGFANFSSIAIQVGGIGAIEPGRKKDFARHGLKAMIGGTLAAFMTACIAGMIL</sequence>
<gene>
    <name evidence="11" type="ORF">SAMN06296036_10918</name>
</gene>
<dbReference type="PANTHER" id="PTHR10590">
    <property type="entry name" value="SODIUM/NUCLEOSIDE COTRANSPORTER"/>
    <property type="match status" value="1"/>
</dbReference>
<dbReference type="EMBL" id="FWZT01000009">
    <property type="protein sequence ID" value="SMF28490.1"/>
    <property type="molecule type" value="Genomic_DNA"/>
</dbReference>
<keyword evidence="4 7" id="KW-0812">Transmembrane</keyword>
<comment type="similarity">
    <text evidence="2">Belongs to the concentrative nucleoside transporter (CNT) (TC 2.A.41) family.</text>
</comment>
<dbReference type="STRING" id="1513793.SAMN06296036_10918"/>
<dbReference type="OrthoDB" id="9766455at2"/>
<feature type="transmembrane region" description="Helical" evidence="7">
    <location>
        <begin position="163"/>
        <end position="185"/>
    </location>
</feature>
<accession>A0A1Y6C1A9</accession>
<keyword evidence="5 7" id="KW-1133">Transmembrane helix</keyword>
<evidence type="ECO:0000259" key="8">
    <source>
        <dbReference type="Pfam" id="PF01773"/>
    </source>
</evidence>
<organism evidence="11 12">
    <name type="scientific">Pseudobacteriovorax antillogorgiicola</name>
    <dbReference type="NCBI Taxonomy" id="1513793"/>
    <lineage>
        <taxon>Bacteria</taxon>
        <taxon>Pseudomonadati</taxon>
        <taxon>Bdellovibrionota</taxon>
        <taxon>Oligoflexia</taxon>
        <taxon>Oligoflexales</taxon>
        <taxon>Pseudobacteriovoracaceae</taxon>
        <taxon>Pseudobacteriovorax</taxon>
    </lineage>
</organism>
<dbReference type="GO" id="GO:0015293">
    <property type="term" value="F:symporter activity"/>
    <property type="evidence" value="ECO:0007669"/>
    <property type="project" value="TreeGrafter"/>
</dbReference>
<dbReference type="InterPro" id="IPR011657">
    <property type="entry name" value="CNT_C_dom"/>
</dbReference>
<protein>
    <submittedName>
        <fullName evidence="11">Concentrative nucleoside transporter, CNT family</fullName>
    </submittedName>
</protein>
<comment type="subcellular location">
    <subcellularLocation>
        <location evidence="1">Cell membrane</location>
        <topology evidence="1">Multi-pass membrane protein</topology>
    </subcellularLocation>
</comment>